<evidence type="ECO:0000313" key="2">
    <source>
        <dbReference type="EMBL" id="VFU37757.1"/>
    </source>
</evidence>
<dbReference type="EMBL" id="CAADRP010001335">
    <property type="protein sequence ID" value="VFU37757.1"/>
    <property type="molecule type" value="Genomic_DNA"/>
</dbReference>
<accession>A0A6N2L9A8</accession>
<evidence type="ECO:0000256" key="1">
    <source>
        <dbReference type="SAM" id="Phobius"/>
    </source>
</evidence>
<gene>
    <name evidence="2" type="ORF">SVIM_LOCUS201991</name>
</gene>
<reference evidence="2" key="1">
    <citation type="submission" date="2019-03" db="EMBL/GenBank/DDBJ databases">
        <authorList>
            <person name="Mank J."/>
            <person name="Almeida P."/>
        </authorList>
    </citation>
    <scope>NUCLEOTIDE SEQUENCE</scope>
    <source>
        <strain evidence="2">78183</strain>
    </source>
</reference>
<name>A0A6N2L9A8_SALVM</name>
<dbReference type="AlphaFoldDB" id="A0A6N2L9A8"/>
<keyword evidence="1" id="KW-0472">Membrane</keyword>
<keyword evidence="1" id="KW-1133">Transmembrane helix</keyword>
<feature type="transmembrane region" description="Helical" evidence="1">
    <location>
        <begin position="33"/>
        <end position="54"/>
    </location>
</feature>
<keyword evidence="1" id="KW-0812">Transmembrane</keyword>
<proteinExistence type="predicted"/>
<protein>
    <submittedName>
        <fullName evidence="2">Uncharacterized protein</fullName>
    </submittedName>
</protein>
<sequence length="95" mass="10526">MVATYQFLIMSIQCLRIVLITNPALGTSIIQNVMFAATLFLQIHLVSLSTGSILSGDKNTAPRMSMMELLVAVVVREWSLGTRDIYRLMMEGSCV</sequence>
<organism evidence="2">
    <name type="scientific">Salix viminalis</name>
    <name type="common">Common osier</name>
    <name type="synonym">Basket willow</name>
    <dbReference type="NCBI Taxonomy" id="40686"/>
    <lineage>
        <taxon>Eukaryota</taxon>
        <taxon>Viridiplantae</taxon>
        <taxon>Streptophyta</taxon>
        <taxon>Embryophyta</taxon>
        <taxon>Tracheophyta</taxon>
        <taxon>Spermatophyta</taxon>
        <taxon>Magnoliopsida</taxon>
        <taxon>eudicotyledons</taxon>
        <taxon>Gunneridae</taxon>
        <taxon>Pentapetalae</taxon>
        <taxon>rosids</taxon>
        <taxon>fabids</taxon>
        <taxon>Malpighiales</taxon>
        <taxon>Salicaceae</taxon>
        <taxon>Saliceae</taxon>
        <taxon>Salix</taxon>
    </lineage>
</organism>